<accession>A0ABW2YCH0</accession>
<dbReference type="SUPFAM" id="SSF53335">
    <property type="entry name" value="S-adenosyl-L-methionine-dependent methyltransferases"/>
    <property type="match status" value="1"/>
</dbReference>
<gene>
    <name evidence="2" type="ORF">ACFQ0E_10890</name>
</gene>
<evidence type="ECO:0000313" key="3">
    <source>
        <dbReference type="Proteomes" id="UP001597110"/>
    </source>
</evidence>
<dbReference type="EMBL" id="JBHTIF010000001">
    <property type="protein sequence ID" value="MFD0726097.1"/>
    <property type="molecule type" value="Genomic_DNA"/>
</dbReference>
<protein>
    <recommendedName>
        <fullName evidence="4">Methyltransferase type 11 domain-containing protein</fullName>
    </recommendedName>
</protein>
<dbReference type="Gene3D" id="3.40.50.150">
    <property type="entry name" value="Vaccinia Virus protein VP39"/>
    <property type="match status" value="1"/>
</dbReference>
<sequence length="221" mass="23620">MPALSHSQTPEAVTQQWYQLPAGLPVLESEQTAVADALAAHPVVGLPWLWLSPVTDGEAPAGRGLRLTGSDAHWQGPIVCRLPLPLASESLGAIVLQHLPLASADARSRLLDECARLLVPGGRLAVFALNPLSPYRLRLRRGRPCVEDPATWRRHMVDAGLSPESSAQGIGPQWSPVASPSLQSGPGLRVAYLQRAEKRALPLTPVRQRKPLGLADGVPVT</sequence>
<comment type="caution">
    <text evidence="2">The sequence shown here is derived from an EMBL/GenBank/DDBJ whole genome shotgun (WGS) entry which is preliminary data.</text>
</comment>
<evidence type="ECO:0000256" key="1">
    <source>
        <dbReference type="SAM" id="MobiDB-lite"/>
    </source>
</evidence>
<name>A0ABW2YCH0_9GAMM</name>
<evidence type="ECO:0008006" key="4">
    <source>
        <dbReference type="Google" id="ProtNLM"/>
    </source>
</evidence>
<evidence type="ECO:0000313" key="2">
    <source>
        <dbReference type="EMBL" id="MFD0726097.1"/>
    </source>
</evidence>
<reference evidence="3" key="1">
    <citation type="journal article" date="2019" name="Int. J. Syst. Evol. Microbiol.">
        <title>The Global Catalogue of Microorganisms (GCM) 10K type strain sequencing project: providing services to taxonomists for standard genome sequencing and annotation.</title>
        <authorList>
            <consortium name="The Broad Institute Genomics Platform"/>
            <consortium name="The Broad Institute Genome Sequencing Center for Infectious Disease"/>
            <person name="Wu L."/>
            <person name="Ma J."/>
        </authorList>
    </citation>
    <scope>NUCLEOTIDE SEQUENCE [LARGE SCALE GENOMIC DNA]</scope>
    <source>
        <strain evidence="3">CCUG 55585</strain>
    </source>
</reference>
<dbReference type="Proteomes" id="UP001597110">
    <property type="component" value="Unassembled WGS sequence"/>
</dbReference>
<organism evidence="2 3">
    <name type="scientific">Lysobacter brunescens</name>
    <dbReference type="NCBI Taxonomy" id="262323"/>
    <lineage>
        <taxon>Bacteria</taxon>
        <taxon>Pseudomonadati</taxon>
        <taxon>Pseudomonadota</taxon>
        <taxon>Gammaproteobacteria</taxon>
        <taxon>Lysobacterales</taxon>
        <taxon>Lysobacteraceae</taxon>
        <taxon>Lysobacter</taxon>
    </lineage>
</organism>
<keyword evidence="3" id="KW-1185">Reference proteome</keyword>
<proteinExistence type="predicted"/>
<dbReference type="InterPro" id="IPR029063">
    <property type="entry name" value="SAM-dependent_MTases_sf"/>
</dbReference>
<feature type="region of interest" description="Disordered" evidence="1">
    <location>
        <begin position="163"/>
        <end position="182"/>
    </location>
</feature>